<protein>
    <submittedName>
        <fullName evidence="5">Uncharacterized protein</fullName>
    </submittedName>
</protein>
<dbReference type="InParanoid" id="A0A165DZF7"/>
<dbReference type="GO" id="GO:0016491">
    <property type="term" value="F:oxidoreductase activity"/>
    <property type="evidence" value="ECO:0007669"/>
    <property type="project" value="UniProtKB-KW"/>
</dbReference>
<evidence type="ECO:0000256" key="2">
    <source>
        <dbReference type="ARBA" id="ARBA00023002"/>
    </source>
</evidence>
<dbReference type="GO" id="GO:0043386">
    <property type="term" value="P:mycotoxin biosynthetic process"/>
    <property type="evidence" value="ECO:0007669"/>
    <property type="project" value="InterPro"/>
</dbReference>
<comment type="pathway">
    <text evidence="1">Mycotoxin biosynthesis.</text>
</comment>
<organism evidence="5 6">
    <name type="scientific">Exidia glandulosa HHB12029</name>
    <dbReference type="NCBI Taxonomy" id="1314781"/>
    <lineage>
        <taxon>Eukaryota</taxon>
        <taxon>Fungi</taxon>
        <taxon>Dikarya</taxon>
        <taxon>Basidiomycota</taxon>
        <taxon>Agaricomycotina</taxon>
        <taxon>Agaricomycetes</taxon>
        <taxon>Auriculariales</taxon>
        <taxon>Exidiaceae</taxon>
        <taxon>Exidia</taxon>
    </lineage>
</organism>
<gene>
    <name evidence="5" type="ORF">EXIGLDRAFT_681559</name>
</gene>
<dbReference type="PANTHER" id="PTHR33365">
    <property type="entry name" value="YALI0B05434P"/>
    <property type="match status" value="1"/>
</dbReference>
<feature type="chain" id="PRO_5007856961" evidence="4">
    <location>
        <begin position="31"/>
        <end position="194"/>
    </location>
</feature>
<dbReference type="OrthoDB" id="3687641at2759"/>
<evidence type="ECO:0000256" key="3">
    <source>
        <dbReference type="ARBA" id="ARBA00035112"/>
    </source>
</evidence>
<keyword evidence="6" id="KW-1185">Reference proteome</keyword>
<evidence type="ECO:0000256" key="1">
    <source>
        <dbReference type="ARBA" id="ARBA00004685"/>
    </source>
</evidence>
<accession>A0A165DZF7</accession>
<keyword evidence="2" id="KW-0560">Oxidoreductase</keyword>
<sequence>MKPFLGNSVGVVSLATLLVMTSALLRNGPALDINRRPEGHTYVGKDYPRTWDLGIAKVHKAMEDTVHYAHDTALGLIEWNSTLPLGGGMLHLGPHQRVFSVSMFHQLRCLDIIGRELLDRSEQAVTAEPTALAHHCMNYLRLMVLCRSDTRLESAYNIMGPRIVTSSITHTCNDWSAVYAAATDNYLAYIDRQP</sequence>
<proteinExistence type="inferred from homology"/>
<evidence type="ECO:0000256" key="4">
    <source>
        <dbReference type="SAM" id="SignalP"/>
    </source>
</evidence>
<evidence type="ECO:0000313" key="5">
    <source>
        <dbReference type="EMBL" id="KZV85743.1"/>
    </source>
</evidence>
<feature type="signal peptide" evidence="4">
    <location>
        <begin position="1"/>
        <end position="30"/>
    </location>
</feature>
<dbReference type="Proteomes" id="UP000077266">
    <property type="component" value="Unassembled WGS sequence"/>
</dbReference>
<dbReference type="Pfam" id="PF11807">
    <property type="entry name" value="UstYa"/>
    <property type="match status" value="1"/>
</dbReference>
<dbReference type="InterPro" id="IPR021765">
    <property type="entry name" value="UstYa-like"/>
</dbReference>
<dbReference type="PANTHER" id="PTHR33365:SF11">
    <property type="entry name" value="TAT PATHWAY SIGNAL SEQUENCE"/>
    <property type="match status" value="1"/>
</dbReference>
<dbReference type="EMBL" id="KV426178">
    <property type="protein sequence ID" value="KZV85743.1"/>
    <property type="molecule type" value="Genomic_DNA"/>
</dbReference>
<keyword evidence="4" id="KW-0732">Signal</keyword>
<reference evidence="5 6" key="1">
    <citation type="journal article" date="2016" name="Mol. Biol. Evol.">
        <title>Comparative Genomics of Early-Diverging Mushroom-Forming Fungi Provides Insights into the Origins of Lignocellulose Decay Capabilities.</title>
        <authorList>
            <person name="Nagy L.G."/>
            <person name="Riley R."/>
            <person name="Tritt A."/>
            <person name="Adam C."/>
            <person name="Daum C."/>
            <person name="Floudas D."/>
            <person name="Sun H."/>
            <person name="Yadav J.S."/>
            <person name="Pangilinan J."/>
            <person name="Larsson K.H."/>
            <person name="Matsuura K."/>
            <person name="Barry K."/>
            <person name="Labutti K."/>
            <person name="Kuo R."/>
            <person name="Ohm R.A."/>
            <person name="Bhattacharya S.S."/>
            <person name="Shirouzu T."/>
            <person name="Yoshinaga Y."/>
            <person name="Martin F.M."/>
            <person name="Grigoriev I.V."/>
            <person name="Hibbett D.S."/>
        </authorList>
    </citation>
    <scope>NUCLEOTIDE SEQUENCE [LARGE SCALE GENOMIC DNA]</scope>
    <source>
        <strain evidence="5 6">HHB12029</strain>
    </source>
</reference>
<dbReference type="STRING" id="1314781.A0A165DZF7"/>
<evidence type="ECO:0000313" key="6">
    <source>
        <dbReference type="Proteomes" id="UP000077266"/>
    </source>
</evidence>
<comment type="similarity">
    <text evidence="3">Belongs to the ustYa family.</text>
</comment>
<name>A0A165DZF7_EXIGL</name>
<dbReference type="AlphaFoldDB" id="A0A165DZF7"/>